<feature type="non-terminal residue" evidence="2">
    <location>
        <position position="1"/>
    </location>
</feature>
<evidence type="ECO:0000313" key="3">
    <source>
        <dbReference type="Proteomes" id="UP000266841"/>
    </source>
</evidence>
<evidence type="ECO:0000313" key="2">
    <source>
        <dbReference type="EMBL" id="EJK43876.1"/>
    </source>
</evidence>
<feature type="region of interest" description="Disordered" evidence="1">
    <location>
        <begin position="1"/>
        <end position="23"/>
    </location>
</feature>
<dbReference type="EMBL" id="AGNL01050509">
    <property type="protein sequence ID" value="EJK43876.1"/>
    <property type="molecule type" value="Genomic_DNA"/>
</dbReference>
<comment type="caution">
    <text evidence="2">The sequence shown here is derived from an EMBL/GenBank/DDBJ whole genome shotgun (WGS) entry which is preliminary data.</text>
</comment>
<dbReference type="Proteomes" id="UP000266841">
    <property type="component" value="Unassembled WGS sequence"/>
</dbReference>
<feature type="region of interest" description="Disordered" evidence="1">
    <location>
        <begin position="100"/>
        <end position="133"/>
    </location>
</feature>
<protein>
    <submittedName>
        <fullName evidence="2">Uncharacterized protein</fullName>
    </submittedName>
</protein>
<feature type="compositionally biased region" description="Basic and acidic residues" evidence="1">
    <location>
        <begin position="103"/>
        <end position="112"/>
    </location>
</feature>
<dbReference type="AlphaFoldDB" id="K0R5M1"/>
<gene>
    <name evidence="2" type="ORF">THAOC_37637</name>
</gene>
<accession>K0R5M1</accession>
<reference evidence="2 3" key="1">
    <citation type="journal article" date="2012" name="Genome Biol.">
        <title>Genome and low-iron response of an oceanic diatom adapted to chronic iron limitation.</title>
        <authorList>
            <person name="Lommer M."/>
            <person name="Specht M."/>
            <person name="Roy A.S."/>
            <person name="Kraemer L."/>
            <person name="Andreson R."/>
            <person name="Gutowska M.A."/>
            <person name="Wolf J."/>
            <person name="Bergner S.V."/>
            <person name="Schilhabel M.B."/>
            <person name="Klostermeier U.C."/>
            <person name="Beiko R.G."/>
            <person name="Rosenstiel P."/>
            <person name="Hippler M."/>
            <person name="Laroche J."/>
        </authorList>
    </citation>
    <scope>NUCLEOTIDE SEQUENCE [LARGE SCALE GENOMIC DNA]</scope>
    <source>
        <strain evidence="2 3">CCMP1005</strain>
    </source>
</reference>
<organism evidence="2 3">
    <name type="scientific">Thalassiosira oceanica</name>
    <name type="common">Marine diatom</name>
    <dbReference type="NCBI Taxonomy" id="159749"/>
    <lineage>
        <taxon>Eukaryota</taxon>
        <taxon>Sar</taxon>
        <taxon>Stramenopiles</taxon>
        <taxon>Ochrophyta</taxon>
        <taxon>Bacillariophyta</taxon>
        <taxon>Coscinodiscophyceae</taxon>
        <taxon>Thalassiosirophycidae</taxon>
        <taxon>Thalassiosirales</taxon>
        <taxon>Thalassiosiraceae</taxon>
        <taxon>Thalassiosira</taxon>
    </lineage>
</organism>
<sequence length="133" mass="14570">PRGSALHNEAARRPAPCIGGGQLVASPPAYLGSLASYRTNGRGEGSATTTSWFENAGERGWRSPSGEVYFLPLPVDSKLRADTPSFVPPLSLSPQSYRRFRRETRERPETEVMSRQNALRTGDRPPFIGVKAK</sequence>
<name>K0R5M1_THAOC</name>
<proteinExistence type="predicted"/>
<evidence type="ECO:0000256" key="1">
    <source>
        <dbReference type="SAM" id="MobiDB-lite"/>
    </source>
</evidence>
<keyword evidence="3" id="KW-1185">Reference proteome</keyword>